<dbReference type="RefSeq" id="XP_019639473.1">
    <property type="nucleotide sequence ID" value="XM_019783914.1"/>
</dbReference>
<feature type="transmembrane region" description="Helical" evidence="2">
    <location>
        <begin position="314"/>
        <end position="334"/>
    </location>
</feature>
<evidence type="ECO:0000313" key="4">
    <source>
        <dbReference type="RefSeq" id="XP_019639473.1"/>
    </source>
</evidence>
<proteinExistence type="predicted"/>
<feature type="transmembrane region" description="Helical" evidence="2">
    <location>
        <begin position="118"/>
        <end position="139"/>
    </location>
</feature>
<feature type="transmembrane region" description="Helical" evidence="2">
    <location>
        <begin position="276"/>
        <end position="294"/>
    </location>
</feature>
<dbReference type="Proteomes" id="UP000515135">
    <property type="component" value="Unplaced"/>
</dbReference>
<feature type="transmembrane region" description="Helical" evidence="2">
    <location>
        <begin position="187"/>
        <end position="208"/>
    </location>
</feature>
<keyword evidence="2" id="KW-0472">Membrane</keyword>
<feature type="transmembrane region" description="Helical" evidence="2">
    <location>
        <begin position="346"/>
        <end position="366"/>
    </location>
</feature>
<feature type="transmembrane region" description="Helical" evidence="2">
    <location>
        <begin position="217"/>
        <end position="234"/>
    </location>
</feature>
<feature type="region of interest" description="Disordered" evidence="1">
    <location>
        <begin position="61"/>
        <end position="80"/>
    </location>
</feature>
<evidence type="ECO:0000256" key="1">
    <source>
        <dbReference type="SAM" id="MobiDB-lite"/>
    </source>
</evidence>
<feature type="transmembrane region" description="Helical" evidence="2">
    <location>
        <begin position="372"/>
        <end position="391"/>
    </location>
</feature>
<gene>
    <name evidence="4" type="primary">LOC109481342</name>
</gene>
<accession>A0A6P4ZRK8</accession>
<keyword evidence="3" id="KW-1185">Reference proteome</keyword>
<sequence length="409" mass="44317">MPFKASRMFPQSRIEQLPLLQQEHIINASGDAGTESVTVHFRQTTTEQDPLLLHTETVELNTEDETIPSPESSMEEEPEPAPNVTGVVLVVVSTAVFALAESCFGLCTAAGVQTSHLLLFRSVCLFTINLGAMAFVAVGKSCGLKVAQPSFARMKSRLPILILVGMATTVTTVITPMSYLFDIPIEAYQGSIYALAPAYTTAIAYCLLSESFSHEKFWAMAVSVCGSMLYVISVPKPKSGPHTSMAIYLVALFLSPLLSAAFVSARGLLKKNLHPITLVFAVQLCSILYLVPFDSKFVYEVLSYGNVPEYGTDVWMAVIGHVICYSTASYLLYFGLKYEKAGIVQILLTATIPFSLLLNFVMFGRVPFPSEGIGGALAAVGVAALVIMTCFENKLCNGINCCYQVESKD</sequence>
<dbReference type="OrthoDB" id="10325611at2759"/>
<reference evidence="4" key="1">
    <citation type="submission" date="2025-08" db="UniProtKB">
        <authorList>
            <consortium name="RefSeq"/>
        </authorList>
    </citation>
    <scope>IDENTIFICATION</scope>
    <source>
        <tissue evidence="4">Gonad</tissue>
    </source>
</reference>
<dbReference type="GeneID" id="109481342"/>
<name>A0A6P4ZRK8_BRABE</name>
<evidence type="ECO:0000256" key="2">
    <source>
        <dbReference type="SAM" id="Phobius"/>
    </source>
</evidence>
<feature type="transmembrane region" description="Helical" evidence="2">
    <location>
        <begin position="160"/>
        <end position="181"/>
    </location>
</feature>
<dbReference type="PANTHER" id="PTHR22911">
    <property type="entry name" value="ACYL-MALONYL CONDENSING ENZYME-RELATED"/>
    <property type="match status" value="1"/>
</dbReference>
<feature type="transmembrane region" description="Helical" evidence="2">
    <location>
        <begin position="87"/>
        <end position="112"/>
    </location>
</feature>
<keyword evidence="2" id="KW-1133">Transmembrane helix</keyword>
<protein>
    <submittedName>
        <fullName evidence="4">Uncharacterized protein LOC109481342</fullName>
    </submittedName>
</protein>
<dbReference type="SUPFAM" id="SSF103481">
    <property type="entry name" value="Multidrug resistance efflux transporter EmrE"/>
    <property type="match status" value="1"/>
</dbReference>
<keyword evidence="2" id="KW-0812">Transmembrane</keyword>
<dbReference type="InterPro" id="IPR037185">
    <property type="entry name" value="EmrE-like"/>
</dbReference>
<dbReference type="PANTHER" id="PTHR22911:SF137">
    <property type="entry name" value="SOLUTE CARRIER FAMILY 35 MEMBER G2-RELATED"/>
    <property type="match status" value="1"/>
</dbReference>
<evidence type="ECO:0000313" key="3">
    <source>
        <dbReference type="Proteomes" id="UP000515135"/>
    </source>
</evidence>
<organism evidence="3 4">
    <name type="scientific">Branchiostoma belcheri</name>
    <name type="common">Amphioxus</name>
    <dbReference type="NCBI Taxonomy" id="7741"/>
    <lineage>
        <taxon>Eukaryota</taxon>
        <taxon>Metazoa</taxon>
        <taxon>Chordata</taxon>
        <taxon>Cephalochordata</taxon>
        <taxon>Leptocardii</taxon>
        <taxon>Amphioxiformes</taxon>
        <taxon>Branchiostomatidae</taxon>
        <taxon>Branchiostoma</taxon>
    </lineage>
</organism>
<dbReference type="AlphaFoldDB" id="A0A6P4ZRK8"/>
<dbReference type="KEGG" id="bbel:109481342"/>
<dbReference type="GO" id="GO:0016020">
    <property type="term" value="C:membrane"/>
    <property type="evidence" value="ECO:0007669"/>
    <property type="project" value="TreeGrafter"/>
</dbReference>
<feature type="transmembrane region" description="Helical" evidence="2">
    <location>
        <begin position="246"/>
        <end position="269"/>
    </location>
</feature>